<protein>
    <recommendedName>
        <fullName evidence="5">MAM domain-containing protein</fullName>
    </recommendedName>
</protein>
<dbReference type="Proteomes" id="UP000218231">
    <property type="component" value="Unassembled WGS sequence"/>
</dbReference>
<organism evidence="3 4">
    <name type="scientific">Diploscapter pachys</name>
    <dbReference type="NCBI Taxonomy" id="2018661"/>
    <lineage>
        <taxon>Eukaryota</taxon>
        <taxon>Metazoa</taxon>
        <taxon>Ecdysozoa</taxon>
        <taxon>Nematoda</taxon>
        <taxon>Chromadorea</taxon>
        <taxon>Rhabditida</taxon>
        <taxon>Rhabditina</taxon>
        <taxon>Rhabditomorpha</taxon>
        <taxon>Rhabditoidea</taxon>
        <taxon>Rhabditidae</taxon>
        <taxon>Diploscapter</taxon>
    </lineage>
</organism>
<evidence type="ECO:0000256" key="1">
    <source>
        <dbReference type="SAM" id="MobiDB-lite"/>
    </source>
</evidence>
<dbReference type="SUPFAM" id="SSF49899">
    <property type="entry name" value="Concanavalin A-like lectins/glucanases"/>
    <property type="match status" value="1"/>
</dbReference>
<feature type="region of interest" description="Disordered" evidence="1">
    <location>
        <begin position="21"/>
        <end position="64"/>
    </location>
</feature>
<feature type="chain" id="PRO_5012652129" description="MAM domain-containing protein" evidence="2">
    <location>
        <begin position="16"/>
        <end position="589"/>
    </location>
</feature>
<reference evidence="3 4" key="1">
    <citation type="journal article" date="2017" name="Curr. Biol.">
        <title>Genome architecture and evolution of a unichromosomal asexual nematode.</title>
        <authorList>
            <person name="Fradin H."/>
            <person name="Zegar C."/>
            <person name="Gutwein M."/>
            <person name="Lucas J."/>
            <person name="Kovtun M."/>
            <person name="Corcoran D."/>
            <person name="Baugh L.R."/>
            <person name="Kiontke K."/>
            <person name="Gunsalus K."/>
            <person name="Fitch D.H."/>
            <person name="Piano F."/>
        </authorList>
    </citation>
    <scope>NUCLEOTIDE SEQUENCE [LARGE SCALE GENOMIC DNA]</scope>
    <source>
        <strain evidence="3">PF1309</strain>
    </source>
</reference>
<evidence type="ECO:0000256" key="2">
    <source>
        <dbReference type="SAM" id="SignalP"/>
    </source>
</evidence>
<dbReference type="InterPro" id="IPR013320">
    <property type="entry name" value="ConA-like_dom_sf"/>
</dbReference>
<dbReference type="EMBL" id="LIAE01010330">
    <property type="protein sequence ID" value="PAV63127.1"/>
    <property type="molecule type" value="Genomic_DNA"/>
</dbReference>
<dbReference type="Gene3D" id="2.60.120.200">
    <property type="match status" value="2"/>
</dbReference>
<dbReference type="PROSITE" id="PS51257">
    <property type="entry name" value="PROKAR_LIPOPROTEIN"/>
    <property type="match status" value="1"/>
</dbReference>
<name>A0A2A2JNA2_9BILA</name>
<keyword evidence="2" id="KW-0732">Signal</keyword>
<keyword evidence="4" id="KW-1185">Reference proteome</keyword>
<evidence type="ECO:0000313" key="4">
    <source>
        <dbReference type="Proteomes" id="UP000218231"/>
    </source>
</evidence>
<proteinExistence type="predicted"/>
<dbReference type="STRING" id="2018661.A0A2A2JNA2"/>
<dbReference type="OrthoDB" id="5870079at2759"/>
<evidence type="ECO:0008006" key="5">
    <source>
        <dbReference type="Google" id="ProtNLM"/>
    </source>
</evidence>
<accession>A0A2A2JNA2</accession>
<evidence type="ECO:0000313" key="3">
    <source>
        <dbReference type="EMBL" id="PAV63127.1"/>
    </source>
</evidence>
<dbReference type="AlphaFoldDB" id="A0A2A2JNA2"/>
<comment type="caution">
    <text evidence="3">The sequence shown here is derived from an EMBL/GenBank/DDBJ whole genome shotgun (WGS) entry which is preliminary data.</text>
</comment>
<feature type="signal peptide" evidence="2">
    <location>
        <begin position="1"/>
        <end position="15"/>
    </location>
</feature>
<feature type="region of interest" description="Disordered" evidence="1">
    <location>
        <begin position="354"/>
        <end position="411"/>
    </location>
</feature>
<sequence>MKLFFFLLPITSTLSCAPPIPASFQRDPPPSVIPASPAYSQQQQSNYVPPPPSHDQLVSGVAYGNSPTYIQSAPKAPSDDSDHIEQTITPYPGYIPPPPALHPQTQREVSQYPKLIDTVDSVKEQQSLNELESIIEQEANERAHTNCPETMSSLNDFLSCVVKKPLPPIDEYNSICNFDGNQGCRFSTQTSSVNIGHFQTDEAYTSFTILSRRKENFRPRGSFLYFVEHKGTNAEEEMVLSTAINCQKGNGILKFEYWIIGDEKSVEMRVCTQEKLARSCTQAIQYGSNSSVSVEVVHPNSTVFDVEIVASNLVQPTVVAIDNIEYSADLCESREKMSDNSAETQEAAKAFFDESSQNQGGSAEIEPEGEVPEPTAVPRRPGDKQDLESESQPTNQDYEDYDKPDASSDVRMAQPHLPNVTQKNSSVTPCSLLNCDFSYGFCGYKNYVSTNKSMITADWQLGNQRVGNRHTGIREQENDGGFLYVGTDSSRNKVIHYILESAPFSLNEDIRLALDVYRRSNDITLQICLDTITYCPYSVSPFEKDVYWKEGETFVIPKDTTTVYLKAIQWRRFKWLAIDNIRVLDKGLC</sequence>
<gene>
    <name evidence="3" type="ORF">WR25_17350</name>
</gene>